<dbReference type="eggNOG" id="ENOG503134N">
    <property type="taxonomic scope" value="Bacteria"/>
</dbReference>
<evidence type="ECO:0000313" key="3">
    <source>
        <dbReference type="Proteomes" id="UP000010473"/>
    </source>
</evidence>
<dbReference type="OrthoDB" id="509850at2"/>
<evidence type="ECO:0000256" key="1">
    <source>
        <dbReference type="SAM" id="Phobius"/>
    </source>
</evidence>
<dbReference type="HOGENOM" id="CLU_112440_0_0_3"/>
<keyword evidence="1" id="KW-0472">Membrane</keyword>
<keyword evidence="3" id="KW-1185">Reference proteome</keyword>
<dbReference type="EMBL" id="CP003653">
    <property type="protein sequence ID" value="AFZ36022.1"/>
    <property type="molecule type" value="Genomic_DNA"/>
</dbReference>
<protein>
    <submittedName>
        <fullName evidence="2">Uncharacterized protein</fullName>
    </submittedName>
</protein>
<dbReference type="AlphaFoldDB" id="K9XWH8"/>
<reference evidence="3" key="1">
    <citation type="journal article" date="2013" name="Proc. Natl. Acad. Sci. U.S.A.">
        <title>Improving the coverage of the cyanobacterial phylum using diversity-driven genome sequencing.</title>
        <authorList>
            <person name="Shih P.M."/>
            <person name="Wu D."/>
            <person name="Latifi A."/>
            <person name="Axen S.D."/>
            <person name="Fewer D.P."/>
            <person name="Talla E."/>
            <person name="Calteau A."/>
            <person name="Cai F."/>
            <person name="Tandeau de Marsac N."/>
            <person name="Rippka R."/>
            <person name="Herdman M."/>
            <person name="Sivonen K."/>
            <person name="Coursin T."/>
            <person name="Laurent T."/>
            <person name="Goodwin L."/>
            <person name="Nolan M."/>
            <person name="Davenport K.W."/>
            <person name="Han C.S."/>
            <person name="Rubin E.M."/>
            <person name="Eisen J.A."/>
            <person name="Woyke T."/>
            <person name="Gugger M."/>
            <person name="Kerfeld C.A."/>
        </authorList>
    </citation>
    <scope>NUCLEOTIDE SEQUENCE [LARGE SCALE GENOMIC DNA]</scope>
    <source>
        <strain evidence="3">ATCC 29371 / PCC 7437</strain>
    </source>
</reference>
<accession>K9XWH8</accession>
<dbReference type="STRING" id="111780.Sta7437_2489"/>
<dbReference type="Proteomes" id="UP000010473">
    <property type="component" value="Chromosome"/>
</dbReference>
<organism evidence="2 3">
    <name type="scientific">Stanieria cyanosphaera (strain ATCC 29371 / PCC 7437)</name>
    <dbReference type="NCBI Taxonomy" id="111780"/>
    <lineage>
        <taxon>Bacteria</taxon>
        <taxon>Bacillati</taxon>
        <taxon>Cyanobacteriota</taxon>
        <taxon>Cyanophyceae</taxon>
        <taxon>Pleurocapsales</taxon>
        <taxon>Dermocarpellaceae</taxon>
        <taxon>Stanieria</taxon>
    </lineage>
</organism>
<gene>
    <name evidence="2" type="ordered locus">Sta7437_2489</name>
</gene>
<keyword evidence="1" id="KW-1133">Transmembrane helix</keyword>
<feature type="transmembrane region" description="Helical" evidence="1">
    <location>
        <begin position="161"/>
        <end position="179"/>
    </location>
</feature>
<keyword evidence="1" id="KW-0812">Transmembrane</keyword>
<dbReference type="KEGG" id="scs:Sta7437_2489"/>
<evidence type="ECO:0000313" key="2">
    <source>
        <dbReference type="EMBL" id="AFZ36022.1"/>
    </source>
</evidence>
<sequence>MSSLIKPFVVAHNIKTDGNVGVTFHIEPNHSPRAGENAIAWFALTRQGGESIPLSQCDCNLAVYQQSSPTQPILNPTLQSLDPEAQYQKVPGTTIIFPEAGSYQLEISGKPKLEGDFKPFKLSYTVNVSPGITQSTQEQNSQPNPIILATNNRNNQSSLNFLPWLFTAIAGMIIIAMIFKTRKSRTKSSTENKE</sequence>
<dbReference type="RefSeq" id="WP_015193690.1">
    <property type="nucleotide sequence ID" value="NC_019748.1"/>
</dbReference>
<proteinExistence type="predicted"/>
<name>K9XWH8_STAC7</name>